<keyword evidence="1" id="KW-1133">Transmembrane helix</keyword>
<name>K3W5A2_GLOUD</name>
<dbReference type="EMBL" id="GL376636">
    <property type="status" value="NOT_ANNOTATED_CDS"/>
    <property type="molecule type" value="Genomic_DNA"/>
</dbReference>
<evidence type="ECO:0000313" key="3">
    <source>
        <dbReference type="Proteomes" id="UP000019132"/>
    </source>
</evidence>
<dbReference type="eggNOG" id="ENOG502RHD3">
    <property type="taxonomic scope" value="Eukaryota"/>
</dbReference>
<protein>
    <submittedName>
        <fullName evidence="2">Uncharacterized protein</fullName>
    </submittedName>
</protein>
<sequence>MKTHDMNAELVRACAIPVTPDEATVDANGISIYKWSHPLRDHDDCYGEPTGCRYACCACFPFAQIQSRMGFETFGESLWFYIAVVGTMWVATIAASIYILFWSNGSMTNVIVGLVAGLVTLLLFTVLFVHHIASLRARARARFQIPGTEEEDRRLALWQSSRALRQMVRHLQLEHVGTFAKVDTMPAYK</sequence>
<reference evidence="3" key="1">
    <citation type="journal article" date="2010" name="Genome Biol.">
        <title>Genome sequence of the necrotrophic plant pathogen Pythium ultimum reveals original pathogenicity mechanisms and effector repertoire.</title>
        <authorList>
            <person name="Levesque C.A."/>
            <person name="Brouwer H."/>
            <person name="Cano L."/>
            <person name="Hamilton J.P."/>
            <person name="Holt C."/>
            <person name="Huitema E."/>
            <person name="Raffaele S."/>
            <person name="Robideau G.P."/>
            <person name="Thines M."/>
            <person name="Win J."/>
            <person name="Zerillo M.M."/>
            <person name="Beakes G.W."/>
            <person name="Boore J.L."/>
            <person name="Busam D."/>
            <person name="Dumas B."/>
            <person name="Ferriera S."/>
            <person name="Fuerstenberg S.I."/>
            <person name="Gachon C.M."/>
            <person name="Gaulin E."/>
            <person name="Govers F."/>
            <person name="Grenville-Briggs L."/>
            <person name="Horner N."/>
            <person name="Hostetler J."/>
            <person name="Jiang R.H."/>
            <person name="Johnson J."/>
            <person name="Krajaejun T."/>
            <person name="Lin H."/>
            <person name="Meijer H.J."/>
            <person name="Moore B."/>
            <person name="Morris P."/>
            <person name="Phuntmart V."/>
            <person name="Puiu D."/>
            <person name="Shetty J."/>
            <person name="Stajich J.E."/>
            <person name="Tripathy S."/>
            <person name="Wawra S."/>
            <person name="van West P."/>
            <person name="Whitty B.R."/>
            <person name="Coutinho P.M."/>
            <person name="Henrissat B."/>
            <person name="Martin F."/>
            <person name="Thomas P.D."/>
            <person name="Tyler B.M."/>
            <person name="De Vries R.P."/>
            <person name="Kamoun S."/>
            <person name="Yandell M."/>
            <person name="Tisserat N."/>
            <person name="Buell C.R."/>
        </authorList>
    </citation>
    <scope>NUCLEOTIDE SEQUENCE</scope>
    <source>
        <strain evidence="3">DAOM:BR144</strain>
    </source>
</reference>
<keyword evidence="1" id="KW-0472">Membrane</keyword>
<dbReference type="Proteomes" id="UP000019132">
    <property type="component" value="Unassembled WGS sequence"/>
</dbReference>
<feature type="transmembrane region" description="Helical" evidence="1">
    <location>
        <begin position="107"/>
        <end position="133"/>
    </location>
</feature>
<feature type="transmembrane region" description="Helical" evidence="1">
    <location>
        <begin position="78"/>
        <end position="101"/>
    </location>
</feature>
<dbReference type="OMA" id="ILWINSQ"/>
<keyword evidence="1" id="KW-0812">Transmembrane</keyword>
<accession>K3W5A2</accession>
<reference evidence="3" key="2">
    <citation type="submission" date="2010-04" db="EMBL/GenBank/DDBJ databases">
        <authorList>
            <person name="Buell R."/>
            <person name="Hamilton J."/>
            <person name="Hostetler J."/>
        </authorList>
    </citation>
    <scope>NUCLEOTIDE SEQUENCE [LARGE SCALE GENOMIC DNA]</scope>
    <source>
        <strain evidence="3">DAOM:BR144</strain>
    </source>
</reference>
<reference evidence="2" key="3">
    <citation type="submission" date="2015-02" db="UniProtKB">
        <authorList>
            <consortium name="EnsemblProtists"/>
        </authorList>
    </citation>
    <scope>IDENTIFICATION</scope>
    <source>
        <strain evidence="2">DAOM BR144</strain>
    </source>
</reference>
<keyword evidence="3" id="KW-1185">Reference proteome</keyword>
<dbReference type="EnsemblProtists" id="PYU1_T000143">
    <property type="protein sequence ID" value="PYU1_T000143"/>
    <property type="gene ID" value="PYU1_G000143"/>
</dbReference>
<proteinExistence type="predicted"/>
<dbReference type="VEuPathDB" id="FungiDB:PYU1_G000143"/>
<dbReference type="HOGENOM" id="CLU_1664223_0_0_1"/>
<organism evidence="2 3">
    <name type="scientific">Globisporangium ultimum (strain ATCC 200006 / CBS 805.95 / DAOM BR144)</name>
    <name type="common">Pythium ultimum</name>
    <dbReference type="NCBI Taxonomy" id="431595"/>
    <lineage>
        <taxon>Eukaryota</taxon>
        <taxon>Sar</taxon>
        <taxon>Stramenopiles</taxon>
        <taxon>Oomycota</taxon>
        <taxon>Peronosporomycetes</taxon>
        <taxon>Pythiales</taxon>
        <taxon>Pythiaceae</taxon>
        <taxon>Globisporangium</taxon>
    </lineage>
</organism>
<evidence type="ECO:0000313" key="2">
    <source>
        <dbReference type="EnsemblProtists" id="PYU1_T000143"/>
    </source>
</evidence>
<evidence type="ECO:0000256" key="1">
    <source>
        <dbReference type="SAM" id="Phobius"/>
    </source>
</evidence>
<dbReference type="AlphaFoldDB" id="K3W5A2"/>
<dbReference type="InParanoid" id="K3W5A2"/>